<dbReference type="AlphaFoldDB" id="A0A835QNB2"/>
<dbReference type="Proteomes" id="UP000639772">
    <property type="component" value="Unassembled WGS sequence"/>
</dbReference>
<proteinExistence type="predicted"/>
<evidence type="ECO:0000256" key="1">
    <source>
        <dbReference type="SAM" id="MobiDB-lite"/>
    </source>
</evidence>
<protein>
    <submittedName>
        <fullName evidence="2">Uncharacterized protein</fullName>
    </submittedName>
</protein>
<name>A0A835QNB2_VANPL</name>
<evidence type="ECO:0000313" key="2">
    <source>
        <dbReference type="EMBL" id="KAG0471708.1"/>
    </source>
</evidence>
<reference evidence="2 3" key="1">
    <citation type="journal article" date="2020" name="Nat. Food">
        <title>A phased Vanilla planifolia genome enables genetic improvement of flavour and production.</title>
        <authorList>
            <person name="Hasing T."/>
            <person name="Tang H."/>
            <person name="Brym M."/>
            <person name="Khazi F."/>
            <person name="Huang T."/>
            <person name="Chambers A.H."/>
        </authorList>
    </citation>
    <scope>NUCLEOTIDE SEQUENCE [LARGE SCALE GENOMIC DNA]</scope>
    <source>
        <tissue evidence="2">Leaf</tissue>
    </source>
</reference>
<feature type="compositionally biased region" description="Basic and acidic residues" evidence="1">
    <location>
        <begin position="62"/>
        <end position="86"/>
    </location>
</feature>
<sequence length="103" mass="11387">MPFRRECHAEGVLGGSGRELRLIWERSQSRSSDEGAICCGGRKPVAAVEEPNEGEEEGQVNDGEREGRSMKTRSATEAEATRRRTETFTPLACVEAMCVLWPC</sequence>
<evidence type="ECO:0000313" key="3">
    <source>
        <dbReference type="Proteomes" id="UP000639772"/>
    </source>
</evidence>
<feature type="compositionally biased region" description="Acidic residues" evidence="1">
    <location>
        <begin position="50"/>
        <end position="59"/>
    </location>
</feature>
<accession>A0A835QNB2</accession>
<organism evidence="2 3">
    <name type="scientific">Vanilla planifolia</name>
    <name type="common">Vanilla</name>
    <dbReference type="NCBI Taxonomy" id="51239"/>
    <lineage>
        <taxon>Eukaryota</taxon>
        <taxon>Viridiplantae</taxon>
        <taxon>Streptophyta</taxon>
        <taxon>Embryophyta</taxon>
        <taxon>Tracheophyta</taxon>
        <taxon>Spermatophyta</taxon>
        <taxon>Magnoliopsida</taxon>
        <taxon>Liliopsida</taxon>
        <taxon>Asparagales</taxon>
        <taxon>Orchidaceae</taxon>
        <taxon>Vanilloideae</taxon>
        <taxon>Vanilleae</taxon>
        <taxon>Vanilla</taxon>
    </lineage>
</organism>
<feature type="region of interest" description="Disordered" evidence="1">
    <location>
        <begin position="42"/>
        <end position="86"/>
    </location>
</feature>
<gene>
    <name evidence="2" type="ORF">HPP92_016254</name>
</gene>
<dbReference type="EMBL" id="JADCNM010000008">
    <property type="protein sequence ID" value="KAG0471708.1"/>
    <property type="molecule type" value="Genomic_DNA"/>
</dbReference>
<comment type="caution">
    <text evidence="2">The sequence shown here is derived from an EMBL/GenBank/DDBJ whole genome shotgun (WGS) entry which is preliminary data.</text>
</comment>